<dbReference type="Proteomes" id="UP000274131">
    <property type="component" value="Unassembled WGS sequence"/>
</dbReference>
<dbReference type="AlphaFoldDB" id="A0A0N4UTV9"/>
<evidence type="ECO:0000313" key="3">
    <source>
        <dbReference type="WBParaSite" id="EVEC_0000078501-mRNA-1"/>
    </source>
</evidence>
<sequence>MLPSDATSIHSITEWPSLSQSSSIRTADSFPYGAPARMGNDTDLPCSVRRTRWVSPCYVVPTASDPTVTRRAWISRLPLTEQRALSPRCFAGEAILRATSCRTYTY</sequence>
<keyword evidence="2" id="KW-1185">Reference proteome</keyword>
<accession>A0A0N4UTV9</accession>
<dbReference type="WBParaSite" id="EVEC_0000078501-mRNA-1">
    <property type="protein sequence ID" value="EVEC_0000078501-mRNA-1"/>
    <property type="gene ID" value="EVEC_0000078501"/>
</dbReference>
<name>A0A0N4UTV9_ENTVE</name>
<protein>
    <submittedName>
        <fullName evidence="1 3">Uncharacterized protein</fullName>
    </submittedName>
</protein>
<evidence type="ECO:0000313" key="1">
    <source>
        <dbReference type="EMBL" id="VDD85381.1"/>
    </source>
</evidence>
<reference evidence="3" key="1">
    <citation type="submission" date="2017-02" db="UniProtKB">
        <authorList>
            <consortium name="WormBaseParasite"/>
        </authorList>
    </citation>
    <scope>IDENTIFICATION</scope>
</reference>
<reference evidence="1 2" key="2">
    <citation type="submission" date="2018-10" db="EMBL/GenBank/DDBJ databases">
        <authorList>
            <consortium name="Pathogen Informatics"/>
        </authorList>
    </citation>
    <scope>NUCLEOTIDE SEQUENCE [LARGE SCALE GENOMIC DNA]</scope>
</reference>
<evidence type="ECO:0000313" key="2">
    <source>
        <dbReference type="Proteomes" id="UP000274131"/>
    </source>
</evidence>
<dbReference type="EMBL" id="UXUI01001074">
    <property type="protein sequence ID" value="VDD85381.1"/>
    <property type="molecule type" value="Genomic_DNA"/>
</dbReference>
<organism evidence="3">
    <name type="scientific">Enterobius vermicularis</name>
    <name type="common">Human pinworm</name>
    <dbReference type="NCBI Taxonomy" id="51028"/>
    <lineage>
        <taxon>Eukaryota</taxon>
        <taxon>Metazoa</taxon>
        <taxon>Ecdysozoa</taxon>
        <taxon>Nematoda</taxon>
        <taxon>Chromadorea</taxon>
        <taxon>Rhabditida</taxon>
        <taxon>Spirurina</taxon>
        <taxon>Oxyuridomorpha</taxon>
        <taxon>Oxyuroidea</taxon>
        <taxon>Oxyuridae</taxon>
        <taxon>Enterobius</taxon>
    </lineage>
</organism>
<proteinExistence type="predicted"/>
<gene>
    <name evidence="1" type="ORF">EVEC_LOCUS524</name>
</gene>